<name>A0ABV8USK4_9BACL</name>
<proteinExistence type="inferred from homology"/>
<accession>A0ABV8USK4</accession>
<feature type="region of interest" description="Disordered" evidence="7">
    <location>
        <begin position="129"/>
        <end position="186"/>
    </location>
</feature>
<dbReference type="InterPro" id="IPR007759">
    <property type="entry name" value="Asxl_HARE-HTH"/>
</dbReference>
<dbReference type="GO" id="GO:0000428">
    <property type="term" value="C:DNA-directed RNA polymerase complex"/>
    <property type="evidence" value="ECO:0007669"/>
    <property type="project" value="UniProtKB-KW"/>
</dbReference>
<evidence type="ECO:0000256" key="2">
    <source>
        <dbReference type="ARBA" id="ARBA00022478"/>
    </source>
</evidence>
<dbReference type="RefSeq" id="WP_378140165.1">
    <property type="nucleotide sequence ID" value="NZ_JBHSEF010000009.1"/>
</dbReference>
<dbReference type="HAMAP" id="MF_00357">
    <property type="entry name" value="RNApol_bact_RpoE"/>
    <property type="match status" value="1"/>
</dbReference>
<dbReference type="NCBIfam" id="TIGR04567">
    <property type="entry name" value="RNAP_delt_lowGC"/>
    <property type="match status" value="1"/>
</dbReference>
<reference evidence="10" key="1">
    <citation type="journal article" date="2019" name="Int. J. Syst. Evol. Microbiol.">
        <title>The Global Catalogue of Microorganisms (GCM) 10K type strain sequencing project: providing services to taxonomists for standard genome sequencing and annotation.</title>
        <authorList>
            <consortium name="The Broad Institute Genomics Platform"/>
            <consortium name="The Broad Institute Genome Sequencing Center for Infectious Disease"/>
            <person name="Wu L."/>
            <person name="Ma J."/>
        </authorList>
    </citation>
    <scope>NUCLEOTIDE SEQUENCE [LARGE SCALE GENOMIC DNA]</scope>
    <source>
        <strain evidence="10">CCUG 50353</strain>
    </source>
</reference>
<dbReference type="Proteomes" id="UP001595733">
    <property type="component" value="Unassembled WGS sequence"/>
</dbReference>
<keyword evidence="4 6" id="KW-0548">Nucleotidyltransferase</keyword>
<evidence type="ECO:0000256" key="3">
    <source>
        <dbReference type="ARBA" id="ARBA00022679"/>
    </source>
</evidence>
<feature type="domain" description="HTH HARE-type" evidence="8">
    <location>
        <begin position="14"/>
        <end position="81"/>
    </location>
</feature>
<evidence type="ECO:0000256" key="4">
    <source>
        <dbReference type="ARBA" id="ARBA00022695"/>
    </source>
</evidence>
<evidence type="ECO:0000256" key="1">
    <source>
        <dbReference type="ARBA" id="ARBA00009828"/>
    </source>
</evidence>
<dbReference type="InterPro" id="IPR029757">
    <property type="entry name" value="RpoE"/>
</dbReference>
<comment type="subunit">
    <text evidence="6">RNAP is composed of a core of 2 alpha, a beta and a beta' subunits. The core is associated with a delta subunit and one of several sigma factors.</text>
</comment>
<dbReference type="EMBL" id="JBHSEF010000009">
    <property type="protein sequence ID" value="MFC4354104.1"/>
    <property type="molecule type" value="Genomic_DNA"/>
</dbReference>
<protein>
    <recommendedName>
        <fullName evidence="6">Probable DNA-directed RNA polymerase subunit delta</fullName>
    </recommendedName>
    <alternativeName>
        <fullName evidence="6">RNAP delta factor</fullName>
    </alternativeName>
</protein>
<dbReference type="InterPro" id="IPR038087">
    <property type="entry name" value="RNAP_delta_N_dom_sf"/>
</dbReference>
<comment type="caution">
    <text evidence="9">The sequence shown here is derived from an EMBL/GenBank/DDBJ whole genome shotgun (WGS) entry which is preliminary data.</text>
</comment>
<keyword evidence="3 6" id="KW-0808">Transferase</keyword>
<keyword evidence="5 6" id="KW-0804">Transcription</keyword>
<gene>
    <name evidence="6 9" type="primary">rpoE</name>
    <name evidence="9" type="ORF">ACFO0S_03345</name>
</gene>
<keyword evidence="10" id="KW-1185">Reference proteome</keyword>
<evidence type="ECO:0000256" key="6">
    <source>
        <dbReference type="HAMAP-Rule" id="MF_00357"/>
    </source>
</evidence>
<dbReference type="GO" id="GO:0003899">
    <property type="term" value="F:DNA-directed RNA polymerase activity"/>
    <property type="evidence" value="ECO:0007669"/>
    <property type="project" value="UniProtKB-EC"/>
</dbReference>
<evidence type="ECO:0000259" key="8">
    <source>
        <dbReference type="PROSITE" id="PS51913"/>
    </source>
</evidence>
<dbReference type="Pfam" id="PF05066">
    <property type="entry name" value="HARE-HTH"/>
    <property type="match status" value="1"/>
</dbReference>
<sequence>MNFREMTKEQLQEESLINLAFAILTDRREALDLGDLFQAIQDVTGYTDAQMETKKLQFYTDMNIDGRFLATSEYKWGLREWYPVDTIEEESAPTVKVRKKKAKVADDEDEEIIEDEDELLYDEDEEIEELIDDEDEDDDKDEDDDVIDIPDVDVDEEDIDEDLIEADDEFEIDDEGDVEEDEEEEL</sequence>
<organism evidence="9 10">
    <name type="scientific">Chryseomicrobium palamuruense</name>
    <dbReference type="NCBI Taxonomy" id="682973"/>
    <lineage>
        <taxon>Bacteria</taxon>
        <taxon>Bacillati</taxon>
        <taxon>Bacillota</taxon>
        <taxon>Bacilli</taxon>
        <taxon>Bacillales</taxon>
        <taxon>Caryophanaceae</taxon>
        <taxon>Chryseomicrobium</taxon>
    </lineage>
</organism>
<comment type="function">
    <text evidence="6">Participates in both the initiation and recycling phases of transcription. In the presence of the delta subunit, RNAP displays an increased specificity of transcription, a decreased affinity for nucleic acids, and an increased efficiency of RNA synthesis because of enhanced recycling.</text>
</comment>
<evidence type="ECO:0000313" key="10">
    <source>
        <dbReference type="Proteomes" id="UP001595733"/>
    </source>
</evidence>
<dbReference type="PROSITE" id="PS51913">
    <property type="entry name" value="HTH_HARE"/>
    <property type="match status" value="1"/>
</dbReference>
<dbReference type="Gene3D" id="1.10.10.1250">
    <property type="entry name" value="RNA polymerase, subunit delta, N-terminal domain"/>
    <property type="match status" value="1"/>
</dbReference>
<evidence type="ECO:0000256" key="5">
    <source>
        <dbReference type="ARBA" id="ARBA00023163"/>
    </source>
</evidence>
<evidence type="ECO:0000313" key="9">
    <source>
        <dbReference type="EMBL" id="MFC4354104.1"/>
    </source>
</evidence>
<keyword evidence="2 6" id="KW-0240">DNA-directed RNA polymerase</keyword>
<evidence type="ECO:0000256" key="7">
    <source>
        <dbReference type="SAM" id="MobiDB-lite"/>
    </source>
</evidence>
<comment type="similarity">
    <text evidence="1 6">Belongs to the RpoE family.</text>
</comment>